<gene>
    <name evidence="3" type="ORF">FIBSPDRAFT_968336</name>
</gene>
<evidence type="ECO:0000259" key="2">
    <source>
        <dbReference type="Pfam" id="PF17102"/>
    </source>
</evidence>
<reference evidence="3 4" key="1">
    <citation type="journal article" date="2016" name="Mol. Biol. Evol.">
        <title>Comparative Genomics of Early-Diverging Mushroom-Forming Fungi Provides Insights into the Origins of Lignocellulose Decay Capabilities.</title>
        <authorList>
            <person name="Nagy L.G."/>
            <person name="Riley R."/>
            <person name="Tritt A."/>
            <person name="Adam C."/>
            <person name="Daum C."/>
            <person name="Floudas D."/>
            <person name="Sun H."/>
            <person name="Yadav J.S."/>
            <person name="Pangilinan J."/>
            <person name="Larsson K.H."/>
            <person name="Matsuura K."/>
            <person name="Barry K."/>
            <person name="Labutti K."/>
            <person name="Kuo R."/>
            <person name="Ohm R.A."/>
            <person name="Bhattacharya S.S."/>
            <person name="Shirouzu T."/>
            <person name="Yoshinaga Y."/>
            <person name="Martin F.M."/>
            <person name="Grigoriev I.V."/>
            <person name="Hibbett D.S."/>
        </authorList>
    </citation>
    <scope>NUCLEOTIDE SEQUENCE [LARGE SCALE GENOMIC DNA]</scope>
    <source>
        <strain evidence="3 4">CBS 109695</strain>
    </source>
</reference>
<dbReference type="InterPro" id="IPR047141">
    <property type="entry name" value="Stealth"/>
</dbReference>
<dbReference type="PANTHER" id="PTHR24045">
    <property type="match status" value="1"/>
</dbReference>
<dbReference type="InterPro" id="IPR031357">
    <property type="entry name" value="Stealth_CR3"/>
</dbReference>
<feature type="domain" description="Stealth protein CR3 conserved region 3" evidence="2">
    <location>
        <begin position="379"/>
        <end position="430"/>
    </location>
</feature>
<keyword evidence="1" id="KW-0808">Transferase</keyword>
<evidence type="ECO:0000256" key="1">
    <source>
        <dbReference type="ARBA" id="ARBA00022679"/>
    </source>
</evidence>
<proteinExistence type="predicted"/>
<accession>A0A167URB6</accession>
<dbReference type="PANTHER" id="PTHR24045:SF0">
    <property type="entry name" value="N-ACETYLGLUCOSAMINE-1-PHOSPHOTRANSFERASE SUBUNITS ALPHA_BETA"/>
    <property type="match status" value="1"/>
</dbReference>
<dbReference type="OrthoDB" id="263283at2759"/>
<dbReference type="STRING" id="436010.A0A167URB6"/>
<dbReference type="AlphaFoldDB" id="A0A167URB6"/>
<dbReference type="Proteomes" id="UP000076532">
    <property type="component" value="Unassembled WGS sequence"/>
</dbReference>
<protein>
    <recommendedName>
        <fullName evidence="2">Stealth protein CR3 conserved region 3 domain-containing protein</fullName>
    </recommendedName>
</protein>
<dbReference type="GO" id="GO:0003976">
    <property type="term" value="F:UDP-N-acetylglucosamine-lysosomal-enzyme N-acetylglucosaminephosphotransferase activity"/>
    <property type="evidence" value="ECO:0007669"/>
    <property type="project" value="TreeGrafter"/>
</dbReference>
<dbReference type="GO" id="GO:0005794">
    <property type="term" value="C:Golgi apparatus"/>
    <property type="evidence" value="ECO:0007669"/>
    <property type="project" value="TreeGrafter"/>
</dbReference>
<evidence type="ECO:0000313" key="4">
    <source>
        <dbReference type="Proteomes" id="UP000076532"/>
    </source>
</evidence>
<sequence length="729" mass="82625">MLPVHKFHHPTPWSWLRRPLLQSFIVVTAAATLLSFTGLSRTYTYTLTWADADASSQSQSSPSESSSDLQQEYVVFSSHSQSPPPPQPRIQALPEWCIDAHFALGHTCAPHYYGNALHKGTSGEKFDLVWTWVNSTDVQLRAAMYDARREAGLELEEIKVESKESTEDKLYRDHDELRHSFRSVLQHFRTHVNSFTLFTSDFPFPVEADAQSLLDAYEEEDGYEDEDEYAEKRDAGSDKQSLRVGLRPSWLTSDARGWMDENVELGLQFQSEVWDGYAGTSFNSYSIESQLYRLQFPSDNDIFIYLNDDFFMMSDLVPADFHTSAMGPVLRLDLTLLVASEPPPETVETISALGEWGPLYASNALLSHRFGWRARPYSQHVPKALSRSLLQEVSEMWPAAMTRTAGHKFRGMVSENGQEGDAYCVFLAMHLGVERWREALLWSFVVARIGGGGDEWGELELTRAWAAVGGDEREKDLRVKLTSRKSADEGRVKAVMRKAGYVWSDRTRYAFSSEDGYPYTFPGALETDDGWPIFSGKDLGRDLCALPRACFSGTSAGEIFKKVAFEEAVACGDCMIHALRAQSGEYGLSAFLPAPQRAIIVDARNNNEYTQDETLIPRLPLQREGDFQLQSILADRMRGSAMHVSVNVRQWTLRLLERYRFVLGDSGDAFLMIQKPQDANDLLFSWMDSDWGISLACVNDDIAEQHEETDALIREWEDKRWGKKAAWER</sequence>
<keyword evidence="4" id="KW-1185">Reference proteome</keyword>
<organism evidence="3 4">
    <name type="scientific">Athelia psychrophila</name>
    <dbReference type="NCBI Taxonomy" id="1759441"/>
    <lineage>
        <taxon>Eukaryota</taxon>
        <taxon>Fungi</taxon>
        <taxon>Dikarya</taxon>
        <taxon>Basidiomycota</taxon>
        <taxon>Agaricomycotina</taxon>
        <taxon>Agaricomycetes</taxon>
        <taxon>Agaricomycetidae</taxon>
        <taxon>Atheliales</taxon>
        <taxon>Atheliaceae</taxon>
        <taxon>Athelia</taxon>
    </lineage>
</organism>
<dbReference type="GO" id="GO:0046835">
    <property type="term" value="P:carbohydrate phosphorylation"/>
    <property type="evidence" value="ECO:0007669"/>
    <property type="project" value="TreeGrafter"/>
</dbReference>
<name>A0A167URB6_9AGAM</name>
<evidence type="ECO:0000313" key="3">
    <source>
        <dbReference type="EMBL" id="KZP04210.1"/>
    </source>
</evidence>
<dbReference type="EMBL" id="KV417947">
    <property type="protein sequence ID" value="KZP04210.1"/>
    <property type="molecule type" value="Genomic_DNA"/>
</dbReference>
<dbReference type="Pfam" id="PF17102">
    <property type="entry name" value="Stealth_CR3"/>
    <property type="match status" value="1"/>
</dbReference>